<evidence type="ECO:0000313" key="5">
    <source>
        <dbReference type="Proteomes" id="UP000327030"/>
    </source>
</evidence>
<protein>
    <recommendedName>
        <fullName evidence="3">PglD N-terminal domain-containing protein</fullName>
    </recommendedName>
</protein>
<feature type="active site" description="Proton acceptor" evidence="1">
    <location>
        <position position="137"/>
    </location>
</feature>
<evidence type="ECO:0000256" key="1">
    <source>
        <dbReference type="PIRSR" id="PIRSR620019-1"/>
    </source>
</evidence>
<sequence length="216" mass="23271">MILGIYGAGGNGKLVADLALYENEAESKWDKIIFVDDVVGVEEKYGLEVYTFSEVREKIKPQDIEMVISLGEPCDRELVFERIKEAGYSLGQAISPDAYVTKDVKIGEGVIIFNCSVGSDVILGDNVFVSEGALIGHDITIGPHGVIGARAFVAGHCQLGEQVYIGPCAVLRDRIKIEDTAVVAIGAVVFKDVSGNSIAIGNPARSMKKEEGYRIF</sequence>
<accession>A0A5P6VMM2</accession>
<dbReference type="InterPro" id="IPR011004">
    <property type="entry name" value="Trimer_LpxA-like_sf"/>
</dbReference>
<dbReference type="EMBL" id="CP043028">
    <property type="protein sequence ID" value="QFJ53905.1"/>
    <property type="molecule type" value="Genomic_DNA"/>
</dbReference>
<reference evidence="5" key="1">
    <citation type="submission" date="2019-08" db="EMBL/GenBank/DDBJ databases">
        <title>Complete Genome Sequence of the Polysaccharide-Degrading Rumen Bacterium Pseudobutyrivibrio xylanivorans MA3014.</title>
        <authorList>
            <person name="Palevich N."/>
            <person name="Maclean P.H."/>
            <person name="Kelly W.J."/>
            <person name="Leahy S.C."/>
            <person name="Rakonjac J."/>
            <person name="Attwood G.T."/>
        </authorList>
    </citation>
    <scope>NUCLEOTIDE SEQUENCE [LARGE SCALE GENOMIC DNA]</scope>
    <source>
        <strain evidence="5">MA3014</strain>
    </source>
</reference>
<evidence type="ECO:0000259" key="3">
    <source>
        <dbReference type="Pfam" id="PF17836"/>
    </source>
</evidence>
<dbReference type="AlphaFoldDB" id="A0A5P6VMM2"/>
<dbReference type="SUPFAM" id="SSF51161">
    <property type="entry name" value="Trimeric LpxA-like enzymes"/>
    <property type="match status" value="1"/>
</dbReference>
<dbReference type="InterPro" id="IPR041561">
    <property type="entry name" value="PglD_N"/>
</dbReference>
<dbReference type="RefSeq" id="WP_151622402.1">
    <property type="nucleotide sequence ID" value="NZ_CP043028.1"/>
</dbReference>
<evidence type="ECO:0000256" key="2">
    <source>
        <dbReference type="PIRSR" id="PIRSR620019-2"/>
    </source>
</evidence>
<dbReference type="Pfam" id="PF17836">
    <property type="entry name" value="PglD_N"/>
    <property type="match status" value="1"/>
</dbReference>
<dbReference type="Gene3D" id="3.40.50.20">
    <property type="match status" value="1"/>
</dbReference>
<dbReference type="InterPro" id="IPR001451">
    <property type="entry name" value="Hexapep"/>
</dbReference>
<feature type="binding site" evidence="2">
    <location>
        <position position="71"/>
    </location>
    <ligand>
        <name>substrate</name>
    </ligand>
</feature>
<dbReference type="Proteomes" id="UP000327030">
    <property type="component" value="Chromosome 1"/>
</dbReference>
<dbReference type="InterPro" id="IPR050179">
    <property type="entry name" value="Trans_hexapeptide_repeat"/>
</dbReference>
<dbReference type="NCBIfam" id="TIGR03570">
    <property type="entry name" value="NeuD_NnaD"/>
    <property type="match status" value="1"/>
</dbReference>
<gene>
    <name evidence="4" type="ORF">FXF36_02995</name>
</gene>
<dbReference type="Gene3D" id="2.160.10.10">
    <property type="entry name" value="Hexapeptide repeat proteins"/>
    <property type="match status" value="1"/>
</dbReference>
<dbReference type="CDD" id="cd03360">
    <property type="entry name" value="LbH_AT_putative"/>
    <property type="match status" value="1"/>
</dbReference>
<name>A0A5P6VMM2_PSEXY</name>
<dbReference type="OrthoDB" id="9801456at2"/>
<dbReference type="InterPro" id="IPR020019">
    <property type="entry name" value="AcTrfase_PglD-like"/>
</dbReference>
<dbReference type="PANTHER" id="PTHR43300:SF7">
    <property type="entry name" value="UDP-N-ACETYLBACILLOSAMINE N-ACETYLTRANSFERASE"/>
    <property type="match status" value="1"/>
</dbReference>
<feature type="domain" description="PglD N-terminal" evidence="3">
    <location>
        <begin position="4"/>
        <end position="83"/>
    </location>
</feature>
<organism evidence="4 5">
    <name type="scientific">Pseudobutyrivibrio xylanivorans</name>
    <dbReference type="NCBI Taxonomy" id="185007"/>
    <lineage>
        <taxon>Bacteria</taxon>
        <taxon>Bacillati</taxon>
        <taxon>Bacillota</taxon>
        <taxon>Clostridia</taxon>
        <taxon>Lachnospirales</taxon>
        <taxon>Lachnospiraceae</taxon>
        <taxon>Pseudobutyrivibrio</taxon>
    </lineage>
</organism>
<dbReference type="KEGG" id="pxv:FXF36_02995"/>
<dbReference type="Pfam" id="PF00132">
    <property type="entry name" value="Hexapep"/>
    <property type="match status" value="1"/>
</dbReference>
<dbReference type="PANTHER" id="PTHR43300">
    <property type="entry name" value="ACETYLTRANSFERASE"/>
    <property type="match status" value="1"/>
</dbReference>
<feature type="site" description="Increases basicity of active site His" evidence="1">
    <location>
        <position position="138"/>
    </location>
</feature>
<proteinExistence type="predicted"/>
<evidence type="ECO:0000313" key="4">
    <source>
        <dbReference type="EMBL" id="QFJ53905.1"/>
    </source>
</evidence>